<feature type="compositionally biased region" description="Basic and acidic residues" evidence="1">
    <location>
        <begin position="113"/>
        <end position="130"/>
    </location>
</feature>
<keyword evidence="3" id="KW-1185">Reference proteome</keyword>
<proteinExistence type="predicted"/>
<accession>A0A9P5MRQ4</accession>
<name>A0A9P5MRQ4_9AGAM</name>
<reference evidence="2" key="1">
    <citation type="submission" date="2019-10" db="EMBL/GenBank/DDBJ databases">
        <authorList>
            <consortium name="DOE Joint Genome Institute"/>
            <person name="Kuo A."/>
            <person name="Miyauchi S."/>
            <person name="Kiss E."/>
            <person name="Drula E."/>
            <person name="Kohler A."/>
            <person name="Sanchez-Garcia M."/>
            <person name="Andreopoulos B."/>
            <person name="Barry K.W."/>
            <person name="Bonito G."/>
            <person name="Buee M."/>
            <person name="Carver A."/>
            <person name="Chen C."/>
            <person name="Cichocki N."/>
            <person name="Clum A."/>
            <person name="Culley D."/>
            <person name="Crous P.W."/>
            <person name="Fauchery L."/>
            <person name="Girlanda M."/>
            <person name="Hayes R."/>
            <person name="Keri Z."/>
            <person name="LaButti K."/>
            <person name="Lipzen A."/>
            <person name="Lombard V."/>
            <person name="Magnuson J."/>
            <person name="Maillard F."/>
            <person name="Morin E."/>
            <person name="Murat C."/>
            <person name="Nolan M."/>
            <person name="Ohm R."/>
            <person name="Pangilinan J."/>
            <person name="Pereira M."/>
            <person name="Perotto S."/>
            <person name="Peter M."/>
            <person name="Riley R."/>
            <person name="Sitrit Y."/>
            <person name="Stielow B."/>
            <person name="Szollosi G."/>
            <person name="Zifcakova L."/>
            <person name="Stursova M."/>
            <person name="Spatafora J.W."/>
            <person name="Tedersoo L."/>
            <person name="Vaario L.-M."/>
            <person name="Yamada A."/>
            <person name="Yan M."/>
            <person name="Wang P."/>
            <person name="Xu J."/>
            <person name="Bruns T."/>
            <person name="Baldrian P."/>
            <person name="Vilgalys R."/>
            <person name="Henrissat B."/>
            <person name="Grigoriev I.V."/>
            <person name="Hibbett D."/>
            <person name="Nagy L.G."/>
            <person name="Martin F.M."/>
        </authorList>
    </citation>
    <scope>NUCLEOTIDE SEQUENCE</scope>
    <source>
        <strain evidence="2">Prilba</strain>
    </source>
</reference>
<protein>
    <submittedName>
        <fullName evidence="2">Uncharacterized protein</fullName>
    </submittedName>
</protein>
<feature type="compositionally biased region" description="Pro residues" evidence="1">
    <location>
        <begin position="389"/>
        <end position="404"/>
    </location>
</feature>
<feature type="compositionally biased region" description="Polar residues" evidence="1">
    <location>
        <begin position="172"/>
        <end position="195"/>
    </location>
</feature>
<gene>
    <name evidence="2" type="ORF">DFH94DRAFT_109606</name>
</gene>
<evidence type="ECO:0000313" key="3">
    <source>
        <dbReference type="Proteomes" id="UP000759537"/>
    </source>
</evidence>
<sequence length="432" mass="46235">MYSTRALDDDTPQGPQPPSPPNVMSRSSNISPSQTRSTDSGSHRPTSGPTLQGRPSHASIARNALSDERLDGAAGASPAVVSRQSSRRREPRPTDNPAATATSGATSGGRQPITERRDASRFDNELDARSRVGQQPPSDADNTQTVAVLRRSSSKLSDISASKEARAAQRDGVTNSAPILSASSMRVTSQQRPITSSPSSRNVPPPSRPLQETDNNIPRGPPRPEETRERPHAELVDRTTSARPSVKAFTSPPQPFTPHERNVIRPHAEQVERTASVQPSVKPSTPSPPPLKRPSASTSPLPSSPAPVLAKMASSRLQTPRATLPYERQVSSRGAPFESRPPGEDGGKGRPDELGRRGFSVVPHGPSALSEHAPTTTEPLQQSHKDPSATPPRPPAPAPAPAPQNMPLLGRAVRNFLLHHTSRLYLWNIPLP</sequence>
<feature type="compositionally biased region" description="Basic and acidic residues" evidence="1">
    <location>
        <begin position="222"/>
        <end position="237"/>
    </location>
</feature>
<feature type="compositionally biased region" description="Basic and acidic residues" evidence="1">
    <location>
        <begin position="258"/>
        <end position="272"/>
    </location>
</feature>
<feature type="compositionally biased region" description="Basic and acidic residues" evidence="1">
    <location>
        <begin position="341"/>
        <end position="356"/>
    </location>
</feature>
<dbReference type="OrthoDB" id="3324753at2759"/>
<dbReference type="EMBL" id="WHVB01000015">
    <property type="protein sequence ID" value="KAF8476362.1"/>
    <property type="molecule type" value="Genomic_DNA"/>
</dbReference>
<feature type="compositionally biased region" description="Polar residues" evidence="1">
    <location>
        <begin position="22"/>
        <end position="50"/>
    </location>
</feature>
<reference evidence="2" key="2">
    <citation type="journal article" date="2020" name="Nat. Commun.">
        <title>Large-scale genome sequencing of mycorrhizal fungi provides insights into the early evolution of symbiotic traits.</title>
        <authorList>
            <person name="Miyauchi S."/>
            <person name="Kiss E."/>
            <person name="Kuo A."/>
            <person name="Drula E."/>
            <person name="Kohler A."/>
            <person name="Sanchez-Garcia M."/>
            <person name="Morin E."/>
            <person name="Andreopoulos B."/>
            <person name="Barry K.W."/>
            <person name="Bonito G."/>
            <person name="Buee M."/>
            <person name="Carver A."/>
            <person name="Chen C."/>
            <person name="Cichocki N."/>
            <person name="Clum A."/>
            <person name="Culley D."/>
            <person name="Crous P.W."/>
            <person name="Fauchery L."/>
            <person name="Girlanda M."/>
            <person name="Hayes R.D."/>
            <person name="Keri Z."/>
            <person name="LaButti K."/>
            <person name="Lipzen A."/>
            <person name="Lombard V."/>
            <person name="Magnuson J."/>
            <person name="Maillard F."/>
            <person name="Murat C."/>
            <person name="Nolan M."/>
            <person name="Ohm R.A."/>
            <person name="Pangilinan J."/>
            <person name="Pereira M.F."/>
            <person name="Perotto S."/>
            <person name="Peter M."/>
            <person name="Pfister S."/>
            <person name="Riley R."/>
            <person name="Sitrit Y."/>
            <person name="Stielow J.B."/>
            <person name="Szollosi G."/>
            <person name="Zifcakova L."/>
            <person name="Stursova M."/>
            <person name="Spatafora J.W."/>
            <person name="Tedersoo L."/>
            <person name="Vaario L.M."/>
            <person name="Yamada A."/>
            <person name="Yan M."/>
            <person name="Wang P."/>
            <person name="Xu J."/>
            <person name="Bruns T."/>
            <person name="Baldrian P."/>
            <person name="Vilgalys R."/>
            <person name="Dunand C."/>
            <person name="Henrissat B."/>
            <person name="Grigoriev I.V."/>
            <person name="Hibbett D."/>
            <person name="Nagy L.G."/>
            <person name="Martin F.M."/>
        </authorList>
    </citation>
    <scope>NUCLEOTIDE SEQUENCE</scope>
    <source>
        <strain evidence="2">Prilba</strain>
    </source>
</reference>
<organism evidence="2 3">
    <name type="scientific">Russula ochroleuca</name>
    <dbReference type="NCBI Taxonomy" id="152965"/>
    <lineage>
        <taxon>Eukaryota</taxon>
        <taxon>Fungi</taxon>
        <taxon>Dikarya</taxon>
        <taxon>Basidiomycota</taxon>
        <taxon>Agaricomycotina</taxon>
        <taxon>Agaricomycetes</taxon>
        <taxon>Russulales</taxon>
        <taxon>Russulaceae</taxon>
        <taxon>Russula</taxon>
    </lineage>
</organism>
<dbReference type="Proteomes" id="UP000759537">
    <property type="component" value="Unassembled WGS sequence"/>
</dbReference>
<evidence type="ECO:0000313" key="2">
    <source>
        <dbReference type="EMBL" id="KAF8476362.1"/>
    </source>
</evidence>
<evidence type="ECO:0000256" key="1">
    <source>
        <dbReference type="SAM" id="MobiDB-lite"/>
    </source>
</evidence>
<feature type="compositionally biased region" description="Polar residues" evidence="1">
    <location>
        <begin position="132"/>
        <end position="146"/>
    </location>
</feature>
<feature type="compositionally biased region" description="Low complexity" evidence="1">
    <location>
        <begin position="98"/>
        <end position="109"/>
    </location>
</feature>
<feature type="compositionally biased region" description="Polar residues" evidence="1">
    <location>
        <begin position="373"/>
        <end position="382"/>
    </location>
</feature>
<comment type="caution">
    <text evidence="2">The sequence shown here is derived from an EMBL/GenBank/DDBJ whole genome shotgun (WGS) entry which is preliminary data.</text>
</comment>
<feature type="region of interest" description="Disordered" evidence="1">
    <location>
        <begin position="1"/>
        <end position="406"/>
    </location>
</feature>
<dbReference type="AlphaFoldDB" id="A0A9P5MRQ4"/>